<organism evidence="1 2">
    <name type="scientific">Litorivivens lipolytica</name>
    <dbReference type="NCBI Taxonomy" id="1524264"/>
    <lineage>
        <taxon>Bacteria</taxon>
        <taxon>Pseudomonadati</taxon>
        <taxon>Pseudomonadota</taxon>
        <taxon>Gammaproteobacteria</taxon>
        <taxon>Litorivivens</taxon>
    </lineage>
</organism>
<sequence>MLKDVLSNLPWRRQQAIVYITTQQLRAIHLRSRREVTRARNHSHPRSLVEAVAPLQQDLTHLFSDVFSYSWVKPDVILCLEGCNEGGYTPLEKDAFRSAARGAGVRHIYLSSTRIDVDRAVAVFDEEGLQAAGA</sequence>
<protein>
    <submittedName>
        <fullName evidence="1">3-methyladenine DNA glycosylase/8-oxoguanine DNA glycosylase</fullName>
    </submittedName>
</protein>
<gene>
    <name evidence="1" type="ORF">FHR99_001849</name>
</gene>
<accession>A0A7W4Z5V4</accession>
<evidence type="ECO:0000313" key="2">
    <source>
        <dbReference type="Proteomes" id="UP000537130"/>
    </source>
</evidence>
<evidence type="ECO:0000313" key="1">
    <source>
        <dbReference type="EMBL" id="MBB3047583.1"/>
    </source>
</evidence>
<proteinExistence type="predicted"/>
<dbReference type="Proteomes" id="UP000537130">
    <property type="component" value="Unassembled WGS sequence"/>
</dbReference>
<dbReference type="EMBL" id="JACHWY010000002">
    <property type="protein sequence ID" value="MBB3047583.1"/>
    <property type="molecule type" value="Genomic_DNA"/>
</dbReference>
<keyword evidence="2" id="KW-1185">Reference proteome</keyword>
<name>A0A7W4Z5V4_9GAMM</name>
<reference evidence="1 2" key="1">
    <citation type="submission" date="2020-08" db="EMBL/GenBank/DDBJ databases">
        <title>Genomic Encyclopedia of Type Strains, Phase III (KMG-III): the genomes of soil and plant-associated and newly described type strains.</title>
        <authorList>
            <person name="Whitman W."/>
        </authorList>
    </citation>
    <scope>NUCLEOTIDE SEQUENCE [LARGE SCALE GENOMIC DNA]</scope>
    <source>
        <strain evidence="1 2">CECT 8654</strain>
    </source>
</reference>
<dbReference type="AlphaFoldDB" id="A0A7W4Z5V4"/>
<comment type="caution">
    <text evidence="1">The sequence shown here is derived from an EMBL/GenBank/DDBJ whole genome shotgun (WGS) entry which is preliminary data.</text>
</comment>
<dbReference type="RefSeq" id="WP_183410355.1">
    <property type="nucleotide sequence ID" value="NZ_JACHWY010000002.1"/>
</dbReference>